<comment type="function">
    <text evidence="14">Cell wall formation.</text>
</comment>
<comment type="similarity">
    <text evidence="14">Belongs to the MurCDEF family.</text>
</comment>
<evidence type="ECO:0000256" key="13">
    <source>
        <dbReference type="ARBA" id="ARBA00047833"/>
    </source>
</evidence>
<dbReference type="PANTHER" id="PTHR43445:SF3">
    <property type="entry name" value="UDP-N-ACETYLMURAMATE--L-ALANINE LIGASE"/>
    <property type="match status" value="1"/>
</dbReference>
<evidence type="ECO:0000256" key="8">
    <source>
        <dbReference type="ARBA" id="ARBA00022840"/>
    </source>
</evidence>
<keyword evidence="5 14" id="KW-0436">Ligase</keyword>
<dbReference type="PANTHER" id="PTHR43445">
    <property type="entry name" value="UDP-N-ACETYLMURAMATE--L-ALANINE LIGASE-RELATED"/>
    <property type="match status" value="1"/>
</dbReference>
<dbReference type="Pfam" id="PF01225">
    <property type="entry name" value="Mur_ligase"/>
    <property type="match status" value="1"/>
</dbReference>
<comment type="pathway">
    <text evidence="2 14">Cell wall biogenesis; peptidoglycan biosynthesis.</text>
</comment>
<keyword evidence="15" id="KW-0812">Transmembrane</keyword>
<evidence type="ECO:0000256" key="5">
    <source>
        <dbReference type="ARBA" id="ARBA00022598"/>
    </source>
</evidence>
<dbReference type="EMBL" id="JADIMZ010000027">
    <property type="protein sequence ID" value="MBO8432034.1"/>
    <property type="molecule type" value="Genomic_DNA"/>
</dbReference>
<feature type="domain" description="Mur ligase central" evidence="18">
    <location>
        <begin position="112"/>
        <end position="302"/>
    </location>
</feature>
<dbReference type="GO" id="GO:0005524">
    <property type="term" value="F:ATP binding"/>
    <property type="evidence" value="ECO:0007669"/>
    <property type="project" value="UniProtKB-UniRule"/>
</dbReference>
<evidence type="ECO:0000259" key="16">
    <source>
        <dbReference type="Pfam" id="PF01225"/>
    </source>
</evidence>
<dbReference type="InterPro" id="IPR005758">
    <property type="entry name" value="UDP-N-AcMur_Ala_ligase_MurC"/>
</dbReference>
<dbReference type="AlphaFoldDB" id="A0A9D9H0Y4"/>
<comment type="catalytic activity">
    <reaction evidence="13 14">
        <text>UDP-N-acetyl-alpha-D-muramate + L-alanine + ATP = UDP-N-acetyl-alpha-D-muramoyl-L-alanine + ADP + phosphate + H(+)</text>
        <dbReference type="Rhea" id="RHEA:23372"/>
        <dbReference type="ChEBI" id="CHEBI:15378"/>
        <dbReference type="ChEBI" id="CHEBI:30616"/>
        <dbReference type="ChEBI" id="CHEBI:43474"/>
        <dbReference type="ChEBI" id="CHEBI:57972"/>
        <dbReference type="ChEBI" id="CHEBI:70757"/>
        <dbReference type="ChEBI" id="CHEBI:83898"/>
        <dbReference type="ChEBI" id="CHEBI:456216"/>
        <dbReference type="EC" id="6.3.2.8"/>
    </reaction>
</comment>
<sequence length="483" mass="53448">MLTGDFRYPYFLGIGGIGMSALAWYYLQNGAKPSGYDRVPSSLTRQLERAGIGIHYDEAPEKIPVETDAVIYTPAIPGDHAEWAEIRHRGLPVFKRAEVLGWICRRYRTLAVAGTHGKTTTSSMLAYLLRQSIGCNAILGGISLDLGGNYHYDASSPFMVTEADEYDRSFWQLHPWFSVVTAWDADHLDIYGTLENMRDAYRQFMRQSEHFIAYEGLRGELDAPEADGFYGIAESAGKRVPAVDAGAGTGCCPFSAQALHLEVGNGAYRFDYAGPRATIQGLELHCPGRHNVLNAVAAITLALEAGVAPESIKRLLPAFKGVARRLELKAEAGNVRYYDDYAHHPAEIEASIVALREFYPKARLCVVFQPHLYTRTRDLAPGFARSLSMADEVFLADIYPAREMPLPGVDTRLIGREMLDKDVYYGSREEALEWLSRKIAQAKEEGTRPVAEKEGLLLVTMGAGDIDRIVDKVVDSMREGGAL</sequence>
<evidence type="ECO:0000259" key="17">
    <source>
        <dbReference type="Pfam" id="PF02875"/>
    </source>
</evidence>
<dbReference type="InterPro" id="IPR004101">
    <property type="entry name" value="Mur_ligase_C"/>
</dbReference>
<accession>A0A9D9H0Y4</accession>
<feature type="domain" description="Mur ligase C-terminal" evidence="17">
    <location>
        <begin position="324"/>
        <end position="439"/>
    </location>
</feature>
<keyword evidence="12 14" id="KW-0961">Cell wall biogenesis/degradation</keyword>
<organism evidence="19 20">
    <name type="scientific">Candidatus Pullibacteroides excrementavium</name>
    <dbReference type="NCBI Taxonomy" id="2840905"/>
    <lineage>
        <taxon>Bacteria</taxon>
        <taxon>Pseudomonadati</taxon>
        <taxon>Bacteroidota</taxon>
        <taxon>Bacteroidia</taxon>
        <taxon>Bacteroidales</taxon>
        <taxon>Candidatus Pullibacteroides</taxon>
    </lineage>
</organism>
<dbReference type="GO" id="GO:0005737">
    <property type="term" value="C:cytoplasm"/>
    <property type="evidence" value="ECO:0007669"/>
    <property type="project" value="UniProtKB-SubCell"/>
</dbReference>
<evidence type="ECO:0000256" key="14">
    <source>
        <dbReference type="HAMAP-Rule" id="MF_00046"/>
    </source>
</evidence>
<dbReference type="GO" id="GO:0009252">
    <property type="term" value="P:peptidoglycan biosynthetic process"/>
    <property type="evidence" value="ECO:0007669"/>
    <property type="project" value="UniProtKB-UniRule"/>
</dbReference>
<feature type="binding site" evidence="14">
    <location>
        <begin position="114"/>
        <end position="120"/>
    </location>
    <ligand>
        <name>ATP</name>
        <dbReference type="ChEBI" id="CHEBI:30616"/>
    </ligand>
</feature>
<keyword evidence="15" id="KW-1133">Transmembrane helix</keyword>
<dbReference type="Gene3D" id="3.40.1190.10">
    <property type="entry name" value="Mur-like, catalytic domain"/>
    <property type="match status" value="1"/>
</dbReference>
<name>A0A9D9H0Y4_9BACT</name>
<dbReference type="GO" id="GO:0008763">
    <property type="term" value="F:UDP-N-acetylmuramate-L-alanine ligase activity"/>
    <property type="evidence" value="ECO:0007669"/>
    <property type="project" value="UniProtKB-UniRule"/>
</dbReference>
<evidence type="ECO:0000313" key="19">
    <source>
        <dbReference type="EMBL" id="MBO8432034.1"/>
    </source>
</evidence>
<dbReference type="Gene3D" id="3.90.190.20">
    <property type="entry name" value="Mur ligase, C-terminal domain"/>
    <property type="match status" value="1"/>
</dbReference>
<dbReference type="GO" id="GO:0051301">
    <property type="term" value="P:cell division"/>
    <property type="evidence" value="ECO:0007669"/>
    <property type="project" value="UniProtKB-KW"/>
</dbReference>
<dbReference type="NCBIfam" id="TIGR01082">
    <property type="entry name" value="murC"/>
    <property type="match status" value="1"/>
</dbReference>
<dbReference type="InterPro" id="IPR050061">
    <property type="entry name" value="MurCDEF_pg_biosynth"/>
</dbReference>
<evidence type="ECO:0000259" key="18">
    <source>
        <dbReference type="Pfam" id="PF08245"/>
    </source>
</evidence>
<dbReference type="GO" id="GO:0071555">
    <property type="term" value="P:cell wall organization"/>
    <property type="evidence" value="ECO:0007669"/>
    <property type="project" value="UniProtKB-KW"/>
</dbReference>
<evidence type="ECO:0000256" key="4">
    <source>
        <dbReference type="ARBA" id="ARBA00022490"/>
    </source>
</evidence>
<dbReference type="Gene3D" id="3.40.50.720">
    <property type="entry name" value="NAD(P)-binding Rossmann-like Domain"/>
    <property type="match status" value="1"/>
</dbReference>
<evidence type="ECO:0000256" key="2">
    <source>
        <dbReference type="ARBA" id="ARBA00004752"/>
    </source>
</evidence>
<dbReference type="SUPFAM" id="SSF53623">
    <property type="entry name" value="MurD-like peptide ligases, catalytic domain"/>
    <property type="match status" value="1"/>
</dbReference>
<dbReference type="InterPro" id="IPR036565">
    <property type="entry name" value="Mur-like_cat_sf"/>
</dbReference>
<dbReference type="InterPro" id="IPR013221">
    <property type="entry name" value="Mur_ligase_cen"/>
</dbReference>
<dbReference type="SUPFAM" id="SSF53244">
    <property type="entry name" value="MurD-like peptide ligases, peptide-binding domain"/>
    <property type="match status" value="1"/>
</dbReference>
<keyword evidence="7 14" id="KW-0547">Nucleotide-binding</keyword>
<keyword evidence="11 14" id="KW-0131">Cell cycle</keyword>
<keyword evidence="8 14" id="KW-0067">ATP-binding</keyword>
<keyword evidence="4 14" id="KW-0963">Cytoplasm</keyword>
<reference evidence="19" key="2">
    <citation type="journal article" date="2021" name="PeerJ">
        <title>Extensive microbial diversity within the chicken gut microbiome revealed by metagenomics and culture.</title>
        <authorList>
            <person name="Gilroy R."/>
            <person name="Ravi A."/>
            <person name="Getino M."/>
            <person name="Pursley I."/>
            <person name="Horton D.L."/>
            <person name="Alikhan N.F."/>
            <person name="Baker D."/>
            <person name="Gharbi K."/>
            <person name="Hall N."/>
            <person name="Watson M."/>
            <person name="Adriaenssens E.M."/>
            <person name="Foster-Nyarko E."/>
            <person name="Jarju S."/>
            <person name="Secka A."/>
            <person name="Antonio M."/>
            <person name="Oren A."/>
            <person name="Chaudhuri R.R."/>
            <person name="La Ragione R."/>
            <person name="Hildebrand F."/>
            <person name="Pallen M.J."/>
        </authorList>
    </citation>
    <scope>NUCLEOTIDE SEQUENCE</scope>
    <source>
        <strain evidence="19">2889</strain>
    </source>
</reference>
<protein>
    <recommendedName>
        <fullName evidence="3 14">UDP-N-acetylmuramate--L-alanine ligase</fullName>
        <ecNumber evidence="3 14">6.3.2.8</ecNumber>
    </recommendedName>
    <alternativeName>
        <fullName evidence="14">UDP-N-acetylmuramoyl-L-alanine synthetase</fullName>
    </alternativeName>
</protein>
<keyword evidence="15" id="KW-0472">Membrane</keyword>
<dbReference type="GO" id="GO:0008360">
    <property type="term" value="P:regulation of cell shape"/>
    <property type="evidence" value="ECO:0007669"/>
    <property type="project" value="UniProtKB-KW"/>
</dbReference>
<dbReference type="EC" id="6.3.2.8" evidence="3 14"/>
<evidence type="ECO:0000256" key="9">
    <source>
        <dbReference type="ARBA" id="ARBA00022960"/>
    </source>
</evidence>
<evidence type="ECO:0000256" key="11">
    <source>
        <dbReference type="ARBA" id="ARBA00023306"/>
    </source>
</evidence>
<dbReference type="SUPFAM" id="SSF51984">
    <property type="entry name" value="MurCD N-terminal domain"/>
    <property type="match status" value="1"/>
</dbReference>
<keyword evidence="10 14" id="KW-0573">Peptidoglycan synthesis</keyword>
<evidence type="ECO:0000256" key="10">
    <source>
        <dbReference type="ARBA" id="ARBA00022984"/>
    </source>
</evidence>
<keyword evidence="9 14" id="KW-0133">Cell shape</keyword>
<comment type="caution">
    <text evidence="19">The sequence shown here is derived from an EMBL/GenBank/DDBJ whole genome shotgun (WGS) entry which is preliminary data.</text>
</comment>
<dbReference type="Proteomes" id="UP000823612">
    <property type="component" value="Unassembled WGS sequence"/>
</dbReference>
<dbReference type="Pfam" id="PF08245">
    <property type="entry name" value="Mur_ligase_M"/>
    <property type="match status" value="1"/>
</dbReference>
<feature type="transmembrane region" description="Helical" evidence="15">
    <location>
        <begin position="6"/>
        <end position="27"/>
    </location>
</feature>
<reference evidence="19" key="1">
    <citation type="submission" date="2020-10" db="EMBL/GenBank/DDBJ databases">
        <authorList>
            <person name="Gilroy R."/>
        </authorList>
    </citation>
    <scope>NUCLEOTIDE SEQUENCE</scope>
    <source>
        <strain evidence="19">2889</strain>
    </source>
</reference>
<evidence type="ECO:0000256" key="15">
    <source>
        <dbReference type="SAM" id="Phobius"/>
    </source>
</evidence>
<feature type="domain" description="Mur ligase N-terminal catalytic" evidence="16">
    <location>
        <begin position="10"/>
        <end position="108"/>
    </location>
</feature>
<evidence type="ECO:0000256" key="6">
    <source>
        <dbReference type="ARBA" id="ARBA00022618"/>
    </source>
</evidence>
<evidence type="ECO:0000256" key="3">
    <source>
        <dbReference type="ARBA" id="ARBA00012211"/>
    </source>
</evidence>
<evidence type="ECO:0000256" key="1">
    <source>
        <dbReference type="ARBA" id="ARBA00004496"/>
    </source>
</evidence>
<keyword evidence="6 14" id="KW-0132">Cell division</keyword>
<dbReference type="InterPro" id="IPR000713">
    <property type="entry name" value="Mur_ligase_N"/>
</dbReference>
<comment type="subcellular location">
    <subcellularLocation>
        <location evidence="1 14">Cytoplasm</location>
    </subcellularLocation>
</comment>
<gene>
    <name evidence="14 19" type="primary">murC</name>
    <name evidence="19" type="ORF">IAB08_01910</name>
</gene>
<evidence type="ECO:0000256" key="7">
    <source>
        <dbReference type="ARBA" id="ARBA00022741"/>
    </source>
</evidence>
<evidence type="ECO:0000313" key="20">
    <source>
        <dbReference type="Proteomes" id="UP000823612"/>
    </source>
</evidence>
<proteinExistence type="inferred from homology"/>
<dbReference type="Pfam" id="PF02875">
    <property type="entry name" value="Mur_ligase_C"/>
    <property type="match status" value="1"/>
</dbReference>
<dbReference type="InterPro" id="IPR036615">
    <property type="entry name" value="Mur_ligase_C_dom_sf"/>
</dbReference>
<dbReference type="HAMAP" id="MF_00046">
    <property type="entry name" value="MurC"/>
    <property type="match status" value="1"/>
</dbReference>
<evidence type="ECO:0000256" key="12">
    <source>
        <dbReference type="ARBA" id="ARBA00023316"/>
    </source>
</evidence>